<dbReference type="GO" id="GO:0003924">
    <property type="term" value="F:GTPase activity"/>
    <property type="evidence" value="ECO:0007669"/>
    <property type="project" value="InterPro"/>
</dbReference>
<dbReference type="EMBL" id="JAUCMV010000002">
    <property type="protein sequence ID" value="KAK0420604.1"/>
    <property type="molecule type" value="Genomic_DNA"/>
</dbReference>
<evidence type="ECO:0000259" key="4">
    <source>
        <dbReference type="PROSITE" id="PS51388"/>
    </source>
</evidence>
<reference evidence="6" key="1">
    <citation type="submission" date="2023-06" db="EMBL/GenBank/DDBJ databases">
        <title>Genomic analysis of the entomopathogenic nematode Steinernema hermaphroditum.</title>
        <authorList>
            <person name="Schwarz E.M."/>
            <person name="Heppert J.K."/>
            <person name="Baniya A."/>
            <person name="Schwartz H.T."/>
            <person name="Tan C.-H."/>
            <person name="Antoshechkin I."/>
            <person name="Sternberg P.W."/>
            <person name="Goodrich-Blair H."/>
            <person name="Dillman A.R."/>
        </authorList>
    </citation>
    <scope>NUCLEOTIDE SEQUENCE</scope>
    <source>
        <strain evidence="6">PS9179</strain>
        <tissue evidence="6">Whole animal</tissue>
    </source>
</reference>
<dbReference type="InterPro" id="IPR022812">
    <property type="entry name" value="Dynamin"/>
</dbReference>
<dbReference type="Gene3D" id="3.40.50.300">
    <property type="entry name" value="P-loop containing nucleotide triphosphate hydrolases"/>
    <property type="match status" value="2"/>
</dbReference>
<sequence>MPEAELLSSDDYGQQLILLLNKFQDLSTKLGDTVLDLDLPQIAVVGVQSAGKSSILENFVGKDFLPRGSGVVTRRPLFLQLINDPEERGVFLHKPNEKFTDFNKIRMEIERETDRTTGSNKGISNVPINLKIYSPNVLNLTLVDLPGITRVAQGDQSQDIETVVKEQGYIGVVNRSQEGINSRVSMQAAIEKETKFFLEKYPSIANKQGTLYLRQFLNHQLAEHIRLTLPNLINSVRHKQLAIEEELKLFDHFPQTAREKRRLITDLLNEVLDDVESDLGNNLSRPGQITNLRTLNGGAKVKLNFTVDFAQEVDAILMDEAKMIREICMAVLNTTGVRRGHFIAEKVFEDIVRQEIERLKEPSRKTAERVAARVTEVLRKAVAEKMRDYPILRNTAVQDTDEFVRTCEKIAKERIENEFEYENALIWTEHIHLETSQIMSTIEWDGDFPDESFDGISLNWHTLTVGQEAEPGIVVDADSDTEIVSYGYSRNQQQQEKQYKLDRAVLRHYKPGDRGEEEELFLFYEGLDAPERYLQLSIDDDHTADDWLLAFQNVGFYPWSPNNEQDRYDRQCDDYTRMDTLTSKEVKAIKIMVEQFMEVETKTIKTIIPKIVVHMIVDKQKPFLRRTLLNDLQDDADNLLKEAPDVKAQRTSLNGKMEMCRQIMELTKEMNSLANSASRF</sequence>
<dbReference type="InterPro" id="IPR020850">
    <property type="entry name" value="GED_dom"/>
</dbReference>
<dbReference type="GO" id="GO:0005737">
    <property type="term" value="C:cytoplasm"/>
    <property type="evidence" value="ECO:0007669"/>
    <property type="project" value="TreeGrafter"/>
</dbReference>
<dbReference type="GO" id="GO:0005874">
    <property type="term" value="C:microtubule"/>
    <property type="evidence" value="ECO:0007669"/>
    <property type="project" value="TreeGrafter"/>
</dbReference>
<organism evidence="6 7">
    <name type="scientific">Steinernema hermaphroditum</name>
    <dbReference type="NCBI Taxonomy" id="289476"/>
    <lineage>
        <taxon>Eukaryota</taxon>
        <taxon>Metazoa</taxon>
        <taxon>Ecdysozoa</taxon>
        <taxon>Nematoda</taxon>
        <taxon>Chromadorea</taxon>
        <taxon>Rhabditida</taxon>
        <taxon>Tylenchina</taxon>
        <taxon>Panagrolaimomorpha</taxon>
        <taxon>Strongyloidoidea</taxon>
        <taxon>Steinernematidae</taxon>
        <taxon>Steinernema</taxon>
    </lineage>
</organism>
<proteinExistence type="inferred from homology"/>
<dbReference type="PANTHER" id="PTHR11566">
    <property type="entry name" value="DYNAMIN"/>
    <property type="match status" value="1"/>
</dbReference>
<evidence type="ECO:0000259" key="5">
    <source>
        <dbReference type="PROSITE" id="PS51718"/>
    </source>
</evidence>
<feature type="domain" description="Dynamin-type G" evidence="5">
    <location>
        <begin position="36"/>
        <end position="167"/>
    </location>
</feature>
<keyword evidence="7" id="KW-1185">Reference proteome</keyword>
<name>A0AA39M4V3_9BILA</name>
<keyword evidence="2 3" id="KW-0342">GTP-binding</keyword>
<protein>
    <recommendedName>
        <fullName evidence="8">Dynamin GTPase</fullName>
    </recommendedName>
</protein>
<feature type="domain" description="GED" evidence="4">
    <location>
        <begin position="586"/>
        <end position="675"/>
    </location>
</feature>
<dbReference type="SUPFAM" id="SSF52540">
    <property type="entry name" value="P-loop containing nucleoside triphosphate hydrolases"/>
    <property type="match status" value="1"/>
</dbReference>
<dbReference type="GO" id="GO:0008017">
    <property type="term" value="F:microtubule binding"/>
    <property type="evidence" value="ECO:0007669"/>
    <property type="project" value="TreeGrafter"/>
</dbReference>
<evidence type="ECO:0000313" key="6">
    <source>
        <dbReference type="EMBL" id="KAK0420604.1"/>
    </source>
</evidence>
<dbReference type="PRINTS" id="PR00195">
    <property type="entry name" value="DYNAMIN"/>
</dbReference>
<dbReference type="Pfam" id="PF01031">
    <property type="entry name" value="Dynamin_M"/>
    <property type="match status" value="1"/>
</dbReference>
<dbReference type="PROSITE" id="PS51718">
    <property type="entry name" value="G_DYNAMIN_2"/>
    <property type="match status" value="1"/>
</dbReference>
<dbReference type="Gene3D" id="1.20.120.1240">
    <property type="entry name" value="Dynamin, middle domain"/>
    <property type="match status" value="1"/>
</dbReference>
<dbReference type="PROSITE" id="PS00410">
    <property type="entry name" value="G_DYNAMIN_1"/>
    <property type="match status" value="1"/>
</dbReference>
<dbReference type="GO" id="GO:0016020">
    <property type="term" value="C:membrane"/>
    <property type="evidence" value="ECO:0007669"/>
    <property type="project" value="TreeGrafter"/>
</dbReference>
<comment type="caution">
    <text evidence="6">The sequence shown here is derived from an EMBL/GenBank/DDBJ whole genome shotgun (WGS) entry which is preliminary data.</text>
</comment>
<dbReference type="PROSITE" id="PS51388">
    <property type="entry name" value="GED"/>
    <property type="match status" value="1"/>
</dbReference>
<evidence type="ECO:0008006" key="8">
    <source>
        <dbReference type="Google" id="ProtNLM"/>
    </source>
</evidence>
<comment type="similarity">
    <text evidence="3">Belongs to the TRAFAC class dynamin-like GTPase superfamily. Dynamin/Fzo/YdjA family.</text>
</comment>
<dbReference type="Pfam" id="PF02212">
    <property type="entry name" value="GED"/>
    <property type="match status" value="1"/>
</dbReference>
<dbReference type="Proteomes" id="UP001175271">
    <property type="component" value="Unassembled WGS sequence"/>
</dbReference>
<evidence type="ECO:0000256" key="3">
    <source>
        <dbReference type="RuleBase" id="RU003932"/>
    </source>
</evidence>
<evidence type="ECO:0000313" key="7">
    <source>
        <dbReference type="Proteomes" id="UP001175271"/>
    </source>
</evidence>
<keyword evidence="1 3" id="KW-0547">Nucleotide-binding</keyword>
<dbReference type="InterPro" id="IPR003130">
    <property type="entry name" value="GED"/>
</dbReference>
<dbReference type="InterPro" id="IPR030381">
    <property type="entry name" value="G_DYNAMIN_dom"/>
</dbReference>
<evidence type="ECO:0000256" key="2">
    <source>
        <dbReference type="ARBA" id="ARBA00023134"/>
    </source>
</evidence>
<dbReference type="InterPro" id="IPR001401">
    <property type="entry name" value="Dynamin_GTPase"/>
</dbReference>
<dbReference type="InterPro" id="IPR019762">
    <property type="entry name" value="Dynamin_GTPase_CS"/>
</dbReference>
<dbReference type="AlphaFoldDB" id="A0AA39M4V3"/>
<dbReference type="InterPro" id="IPR027417">
    <property type="entry name" value="P-loop_NTPase"/>
</dbReference>
<gene>
    <name evidence="6" type="ORF">QR680_014785</name>
</gene>
<dbReference type="GO" id="GO:0005525">
    <property type="term" value="F:GTP binding"/>
    <property type="evidence" value="ECO:0007669"/>
    <property type="project" value="UniProtKB-KW"/>
</dbReference>
<dbReference type="InterPro" id="IPR000375">
    <property type="entry name" value="Dynamin_stalk"/>
</dbReference>
<evidence type="ECO:0000256" key="1">
    <source>
        <dbReference type="ARBA" id="ARBA00022741"/>
    </source>
</evidence>
<dbReference type="SMART" id="SM00053">
    <property type="entry name" value="DYNc"/>
    <property type="match status" value="1"/>
</dbReference>
<dbReference type="CDD" id="cd08771">
    <property type="entry name" value="DLP_1"/>
    <property type="match status" value="1"/>
</dbReference>
<accession>A0AA39M4V3</accession>